<dbReference type="Proteomes" id="UP000827872">
    <property type="component" value="Linkage Group LG17"/>
</dbReference>
<gene>
    <name evidence="1" type="ORF">K3G42_008469</name>
</gene>
<organism evidence="1 2">
    <name type="scientific">Sphaerodactylus townsendi</name>
    <dbReference type="NCBI Taxonomy" id="933632"/>
    <lineage>
        <taxon>Eukaryota</taxon>
        <taxon>Metazoa</taxon>
        <taxon>Chordata</taxon>
        <taxon>Craniata</taxon>
        <taxon>Vertebrata</taxon>
        <taxon>Euteleostomi</taxon>
        <taxon>Lepidosauria</taxon>
        <taxon>Squamata</taxon>
        <taxon>Bifurcata</taxon>
        <taxon>Gekkota</taxon>
        <taxon>Sphaerodactylidae</taxon>
        <taxon>Sphaerodactylus</taxon>
    </lineage>
</organism>
<evidence type="ECO:0000313" key="1">
    <source>
        <dbReference type="EMBL" id="KAH7987629.1"/>
    </source>
</evidence>
<dbReference type="EMBL" id="CM037630">
    <property type="protein sequence ID" value="KAH7987629.1"/>
    <property type="molecule type" value="Genomic_DNA"/>
</dbReference>
<keyword evidence="2" id="KW-1185">Reference proteome</keyword>
<proteinExistence type="predicted"/>
<sequence length="508" mass="55681">MAAKSKQAMLNGSHQGDNALQRFLRLPMVNSACISLQKTYNATKELHPLVASVCEAYERGVQAASSLARWSVEPVVQKLEPQLAAANVLACQGLDHLEQRIPALHKPVEEVTSELKDSIHTHVQSTVHSIADALDRILGLAAERYKQTQSTVREAAKGTRSSQVSHLAETGVDTATGKVKKLVDLLLSKPKSNSVRVDSGVHASREGFPSSIFRKIRTLAHTVFQHAYRETTRAAQHTRDKGQEWAMWIPGLGGLAQQVFSKIQESTSEGQRKASEKEEERKNKDDTTNMKSFLRPASGDEGQASMVNQTWNVQTANFATISAEEGDHVTPCDAAGQRSHLSPRRAVPELSTKVAVLWEILQAATSSLLGVLSHYVPVARLLVKEDRTATVATDGAETAQLQKSDQPATHAQERTHYQPQGDWRSNRGHFPLSFLNLDEPTPAQQAPFQHRAPAFEADHPGTRKSAFSPYKEAAGSRRLSEGLCRPSLESAYGKVHYTGLHGTALKKD</sequence>
<reference evidence="1" key="1">
    <citation type="submission" date="2021-08" db="EMBL/GenBank/DDBJ databases">
        <title>The first chromosome-level gecko genome reveals the dynamic sex chromosomes of Neotropical dwarf geckos (Sphaerodactylidae: Sphaerodactylus).</title>
        <authorList>
            <person name="Pinto B.J."/>
            <person name="Keating S.E."/>
            <person name="Gamble T."/>
        </authorList>
    </citation>
    <scope>NUCLEOTIDE SEQUENCE</scope>
    <source>
        <strain evidence="1">TG3544</strain>
    </source>
</reference>
<accession>A0ACB8E5Y9</accession>
<protein>
    <submittedName>
        <fullName evidence="1">Uncharacterized protein</fullName>
    </submittedName>
</protein>
<name>A0ACB8E5Y9_9SAUR</name>
<comment type="caution">
    <text evidence="1">The sequence shown here is derived from an EMBL/GenBank/DDBJ whole genome shotgun (WGS) entry which is preliminary data.</text>
</comment>
<evidence type="ECO:0000313" key="2">
    <source>
        <dbReference type="Proteomes" id="UP000827872"/>
    </source>
</evidence>